<dbReference type="InterPro" id="IPR003593">
    <property type="entry name" value="AAA+_ATPase"/>
</dbReference>
<evidence type="ECO:0000256" key="3">
    <source>
        <dbReference type="ARBA" id="ARBA00022741"/>
    </source>
</evidence>
<dbReference type="PANTHER" id="PTHR43776">
    <property type="entry name" value="TRANSPORT ATP-BINDING PROTEIN"/>
    <property type="match status" value="1"/>
</dbReference>
<dbReference type="GO" id="GO:0015833">
    <property type="term" value="P:peptide transport"/>
    <property type="evidence" value="ECO:0007669"/>
    <property type="project" value="InterPro"/>
</dbReference>
<dbReference type="FunCoup" id="D9Q2V4">
    <property type="interactions" value="27"/>
</dbReference>
<dbReference type="Gene3D" id="3.40.50.300">
    <property type="entry name" value="P-loop containing nucleotide triphosphate hydrolases"/>
    <property type="match status" value="1"/>
</dbReference>
<comment type="similarity">
    <text evidence="1">Belongs to the ABC transporter superfamily.</text>
</comment>
<dbReference type="CDD" id="cd03257">
    <property type="entry name" value="ABC_NikE_OppD_transporters"/>
    <property type="match status" value="1"/>
</dbReference>
<name>D9Q2V4_ACIS3</name>
<dbReference type="eggNOG" id="arCOG00184">
    <property type="taxonomic scope" value="Archaea"/>
</dbReference>
<dbReference type="InParanoid" id="D9Q2V4"/>
<reference evidence="6 7" key="1">
    <citation type="journal article" date="2010" name="Appl. Environ. Microbiol.">
        <title>The genome sequence of the crenarchaeon Acidilobus saccharovorans supports a new order, Acidilobales, and suggests an important ecological role in terrestrial acidic hot springs.</title>
        <authorList>
            <person name="Mardanov A.V."/>
            <person name="Svetlitchnyi V.A."/>
            <person name="Beletsky A.V."/>
            <person name="Prokofeva M.I."/>
            <person name="Bonch-Osmolovskaya E.A."/>
            <person name="Ravin N.V."/>
            <person name="Skryabin K.G."/>
        </authorList>
    </citation>
    <scope>NUCLEOTIDE SEQUENCE [LARGE SCALE GENOMIC DNA]</scope>
    <source>
        <strain evidence="7">DSM 16705 / JCM 18335 / VKM B-2471 / 345-15</strain>
    </source>
</reference>
<dbReference type="InterPro" id="IPR050319">
    <property type="entry name" value="ABC_transp_ATP-bind"/>
</dbReference>
<dbReference type="PROSITE" id="PS00211">
    <property type="entry name" value="ABC_TRANSPORTER_1"/>
    <property type="match status" value="1"/>
</dbReference>
<dbReference type="PANTHER" id="PTHR43776:SF7">
    <property type="entry name" value="D,D-DIPEPTIDE TRANSPORT ATP-BINDING PROTEIN DDPF-RELATED"/>
    <property type="match status" value="1"/>
</dbReference>
<evidence type="ECO:0000259" key="5">
    <source>
        <dbReference type="PROSITE" id="PS50893"/>
    </source>
</evidence>
<dbReference type="PROSITE" id="PS50893">
    <property type="entry name" value="ABC_TRANSPORTER_2"/>
    <property type="match status" value="1"/>
</dbReference>
<dbReference type="AlphaFoldDB" id="D9Q2V4"/>
<dbReference type="SUPFAM" id="SSF52540">
    <property type="entry name" value="P-loop containing nucleoside triphosphate hydrolases"/>
    <property type="match status" value="1"/>
</dbReference>
<dbReference type="InterPro" id="IPR017871">
    <property type="entry name" value="ABC_transporter-like_CS"/>
</dbReference>
<proteinExistence type="inferred from homology"/>
<evidence type="ECO:0000256" key="2">
    <source>
        <dbReference type="ARBA" id="ARBA00022448"/>
    </source>
</evidence>
<dbReference type="Proteomes" id="UP000000346">
    <property type="component" value="Chromosome"/>
</dbReference>
<keyword evidence="4" id="KW-0067">ATP-binding</keyword>
<dbReference type="HOGENOM" id="CLU_000604_1_23_2"/>
<dbReference type="GO" id="GO:0055085">
    <property type="term" value="P:transmembrane transport"/>
    <property type="evidence" value="ECO:0007669"/>
    <property type="project" value="UniProtKB-ARBA"/>
</dbReference>
<keyword evidence="2" id="KW-0813">Transport</keyword>
<dbReference type="SMART" id="SM00382">
    <property type="entry name" value="AAA"/>
    <property type="match status" value="1"/>
</dbReference>
<evidence type="ECO:0000256" key="4">
    <source>
        <dbReference type="ARBA" id="ARBA00022840"/>
    </source>
</evidence>
<dbReference type="InterPro" id="IPR013563">
    <property type="entry name" value="Oligopep_ABC_C"/>
</dbReference>
<accession>D9Q2V4</accession>
<dbReference type="EMBL" id="CP001742">
    <property type="protein sequence ID" value="ADL19642.1"/>
    <property type="molecule type" value="Genomic_DNA"/>
</dbReference>
<dbReference type="STRING" id="666510.ASAC_1237"/>
<dbReference type="Pfam" id="PF08352">
    <property type="entry name" value="oligo_HPY"/>
    <property type="match status" value="1"/>
</dbReference>
<keyword evidence="7" id="KW-1185">Reference proteome</keyword>
<dbReference type="Pfam" id="PF00005">
    <property type="entry name" value="ABC_tran"/>
    <property type="match status" value="1"/>
</dbReference>
<feature type="domain" description="ABC transporter" evidence="5">
    <location>
        <begin position="8"/>
        <end position="259"/>
    </location>
</feature>
<sequence>MVSNEILIETRNLKVYFQKGGLFSKKSFVKAVDDVTIQIRKGEILGLVGESGSGKTTLGRTTIGLQAPTSGQVIYYDSKGTPHEITPKKINKDIRRKLQMVYQDPFSSIDPYMKVYDALRQPLYYAGVKDPAEATEIIHKAFDEVGLPYDLLSNFVFQLSGGQRQRVAIARALMLNPEYLVADEPVTMLDASLKGLIVDDLRKINAERGISILFITHELPIAKVISHRIAIMYLGKIVEIGPTKKVIENPLHPYTQALLQAYPRLDPSLRDKMIKVNVRELELVVPKSGCRFHPRCPFVMDRCRAEEPALKEVEPGHFVACYLY</sequence>
<dbReference type="InterPro" id="IPR003439">
    <property type="entry name" value="ABC_transporter-like_ATP-bd"/>
</dbReference>
<dbReference type="GO" id="GO:0016887">
    <property type="term" value="F:ATP hydrolysis activity"/>
    <property type="evidence" value="ECO:0007669"/>
    <property type="project" value="InterPro"/>
</dbReference>
<dbReference type="RefSeq" id="WP_013267154.1">
    <property type="nucleotide sequence ID" value="NC_014374.1"/>
</dbReference>
<dbReference type="GO" id="GO:0005524">
    <property type="term" value="F:ATP binding"/>
    <property type="evidence" value="ECO:0007669"/>
    <property type="project" value="UniProtKB-KW"/>
</dbReference>
<evidence type="ECO:0000313" key="7">
    <source>
        <dbReference type="Proteomes" id="UP000000346"/>
    </source>
</evidence>
<evidence type="ECO:0000313" key="6">
    <source>
        <dbReference type="EMBL" id="ADL19642.1"/>
    </source>
</evidence>
<evidence type="ECO:0000256" key="1">
    <source>
        <dbReference type="ARBA" id="ARBA00005417"/>
    </source>
</evidence>
<dbReference type="OrthoDB" id="18209at2157"/>
<dbReference type="GeneID" id="9499492"/>
<protein>
    <submittedName>
        <fullName evidence="6">Dipeptide/oligopeptide ABC transporter, ATPase component</fullName>
    </submittedName>
</protein>
<dbReference type="KEGG" id="asc:ASAC_1237"/>
<dbReference type="NCBIfam" id="TIGR01727">
    <property type="entry name" value="oligo_HPY"/>
    <property type="match status" value="1"/>
</dbReference>
<keyword evidence="3" id="KW-0547">Nucleotide-binding</keyword>
<organism evidence="6 7">
    <name type="scientific">Acidilobus saccharovorans (strain DSM 16705 / JCM 18335 / VKM B-2471 / 345-15)</name>
    <dbReference type="NCBI Taxonomy" id="666510"/>
    <lineage>
        <taxon>Archaea</taxon>
        <taxon>Thermoproteota</taxon>
        <taxon>Thermoprotei</taxon>
        <taxon>Acidilobales</taxon>
        <taxon>Acidilobaceae</taxon>
        <taxon>Acidilobus</taxon>
    </lineage>
</organism>
<dbReference type="InterPro" id="IPR027417">
    <property type="entry name" value="P-loop_NTPase"/>
</dbReference>
<gene>
    <name evidence="6" type="ordered locus">ASAC_1237</name>
</gene>